<dbReference type="PANTHER" id="PTHR46321">
    <property type="entry name" value="KIF1-BINDING PROTEIN"/>
    <property type="match status" value="1"/>
</dbReference>
<gene>
    <name evidence="6" type="ORF">CINCED_3A014843</name>
</gene>
<protein>
    <recommendedName>
        <fullName evidence="3">KIF-binding protein</fullName>
    </recommendedName>
</protein>
<dbReference type="GO" id="GO:0005856">
    <property type="term" value="C:cytoskeleton"/>
    <property type="evidence" value="ECO:0007669"/>
    <property type="project" value="UniProtKB-SubCell"/>
</dbReference>
<proteinExistence type="inferred from homology"/>
<reference evidence="6 7" key="1">
    <citation type="submission" date="2019-08" db="EMBL/GenBank/DDBJ databases">
        <authorList>
            <person name="Alioto T."/>
            <person name="Alioto T."/>
            <person name="Gomez Garrido J."/>
        </authorList>
    </citation>
    <scope>NUCLEOTIDE SEQUENCE [LARGE SCALE GENOMIC DNA]</scope>
</reference>
<sequence length="587" mass="68977">MVYSLKCFPPGTDHKMIVSSPLLPYPKIIKKTPERDYLSRMVPPTYEFHKRAKYDLENTFHMLVMEADIRTGVAHKNACSRLGAVCYQLGHVLYEIENGLGVSVLAFEKALEAIEDHVIDPDNVLTAINSLNMLAFLEANHNKNTERALEFLDRADSIYKTYRDKEPKMPDPTGVDVLLEDCTEDNRTWEERSYKRNPMVNARLYTLFYYIEIYRILKLTEEEIFYSHAALKHQIDNDIYMQCPLDWVQTCIQMSEWLLNANAFQQAKHHMEAASMFLEEVIPKNLSYYNGSQELKQYLADVSYSWSRYGMRLLKKSKTRLMKKKTHRLPPSSFNDLLFDKFEEKLGGQDTPVYVDNFKDAEELTKNIIKWINETKLFYTFDMSNNFYGYLSIDKCQAYKNLAFFQDNSLETEKLLKIGVVDMEILVVKLDDLSLRRQMWYELSNMYRFMMEIQYEQYVLIKKEVPKTGAKLINKYSNTSISYYLKFIESFTTTIGPSEVQKKAILLSNLYLAKCYDKQIVYLKQVKIRNLLEGEKYYKRIINYCESDYALAAMIPYELSYARNMLKLLPTKIKNLSKLSKTSKCYV</sequence>
<keyword evidence="5" id="KW-0206">Cytoskeleton</keyword>
<organism evidence="6 7">
    <name type="scientific">Cinara cedri</name>
    <dbReference type="NCBI Taxonomy" id="506608"/>
    <lineage>
        <taxon>Eukaryota</taxon>
        <taxon>Metazoa</taxon>
        <taxon>Ecdysozoa</taxon>
        <taxon>Arthropoda</taxon>
        <taxon>Hexapoda</taxon>
        <taxon>Insecta</taxon>
        <taxon>Pterygota</taxon>
        <taxon>Neoptera</taxon>
        <taxon>Paraneoptera</taxon>
        <taxon>Hemiptera</taxon>
        <taxon>Sternorrhyncha</taxon>
        <taxon>Aphidomorpha</taxon>
        <taxon>Aphidoidea</taxon>
        <taxon>Aphididae</taxon>
        <taxon>Lachninae</taxon>
        <taxon>Cinara</taxon>
    </lineage>
</organism>
<evidence type="ECO:0000313" key="6">
    <source>
        <dbReference type="EMBL" id="VVC37850.1"/>
    </source>
</evidence>
<dbReference type="OrthoDB" id="409897at2759"/>
<dbReference type="PANTHER" id="PTHR46321:SF1">
    <property type="entry name" value="KIF-BINDING PROTEIN"/>
    <property type="match status" value="1"/>
</dbReference>
<evidence type="ECO:0000256" key="5">
    <source>
        <dbReference type="ARBA" id="ARBA00023212"/>
    </source>
</evidence>
<comment type="subcellular location">
    <subcellularLocation>
        <location evidence="1">Cytoplasm</location>
        <location evidence="1">Cytoskeleton</location>
    </subcellularLocation>
</comment>
<dbReference type="Pfam" id="PF12309">
    <property type="entry name" value="KBP_C"/>
    <property type="match status" value="1"/>
</dbReference>
<keyword evidence="7" id="KW-1185">Reference proteome</keyword>
<evidence type="ECO:0000256" key="3">
    <source>
        <dbReference type="ARBA" id="ARBA00016840"/>
    </source>
</evidence>
<evidence type="ECO:0000313" key="7">
    <source>
        <dbReference type="Proteomes" id="UP000325440"/>
    </source>
</evidence>
<accession>A0A5E4N437</accession>
<dbReference type="Proteomes" id="UP000325440">
    <property type="component" value="Unassembled WGS sequence"/>
</dbReference>
<evidence type="ECO:0000256" key="1">
    <source>
        <dbReference type="ARBA" id="ARBA00004245"/>
    </source>
</evidence>
<evidence type="ECO:0000256" key="4">
    <source>
        <dbReference type="ARBA" id="ARBA00022490"/>
    </source>
</evidence>
<dbReference type="EMBL" id="CABPRJ010001456">
    <property type="protein sequence ID" value="VVC37850.1"/>
    <property type="molecule type" value="Genomic_DNA"/>
</dbReference>
<comment type="similarity">
    <text evidence="2">Belongs to the KIF-binding protein family.</text>
</comment>
<dbReference type="AlphaFoldDB" id="A0A5E4N437"/>
<evidence type="ECO:0000256" key="2">
    <source>
        <dbReference type="ARBA" id="ARBA00010305"/>
    </source>
</evidence>
<name>A0A5E4N437_9HEMI</name>
<keyword evidence="4" id="KW-0963">Cytoplasm</keyword>
<dbReference type="InterPro" id="IPR022083">
    <property type="entry name" value="KBP"/>
</dbReference>